<proteinExistence type="predicted"/>
<protein>
    <submittedName>
        <fullName evidence="1">Uncharacterized protein</fullName>
    </submittedName>
</protein>
<accession>A0A8S5M6X0</accession>
<evidence type="ECO:0000313" key="1">
    <source>
        <dbReference type="EMBL" id="DAD77731.1"/>
    </source>
</evidence>
<reference evidence="1" key="1">
    <citation type="journal article" date="2021" name="Proc. Natl. Acad. Sci. U.S.A.">
        <title>A Catalog of Tens of Thousands of Viruses from Human Metagenomes Reveals Hidden Associations with Chronic Diseases.</title>
        <authorList>
            <person name="Tisza M.J."/>
            <person name="Buck C.B."/>
        </authorList>
    </citation>
    <scope>NUCLEOTIDE SEQUENCE</scope>
    <source>
        <strain evidence="1">Ct13s5</strain>
    </source>
</reference>
<organism evidence="1">
    <name type="scientific">Microviridae sp. ct13s5</name>
    <dbReference type="NCBI Taxonomy" id="2826723"/>
    <lineage>
        <taxon>Viruses</taxon>
        <taxon>Monodnaviria</taxon>
        <taxon>Sangervirae</taxon>
        <taxon>Phixviricota</taxon>
        <taxon>Malgrandaviricetes</taxon>
        <taxon>Petitvirales</taxon>
        <taxon>Microviridae</taxon>
    </lineage>
</organism>
<sequence>MTSVSRKRGPAFQTKSFRERAVPESALDVITILG</sequence>
<dbReference type="EMBL" id="BK014832">
    <property type="protein sequence ID" value="DAD77731.1"/>
    <property type="molecule type" value="Genomic_DNA"/>
</dbReference>
<name>A0A8S5M6X0_9VIRU</name>